<organism evidence="6 7">
    <name type="scientific">Cystobacter fuscus</name>
    <dbReference type="NCBI Taxonomy" id="43"/>
    <lineage>
        <taxon>Bacteria</taxon>
        <taxon>Pseudomonadati</taxon>
        <taxon>Myxococcota</taxon>
        <taxon>Myxococcia</taxon>
        <taxon>Myxococcales</taxon>
        <taxon>Cystobacterineae</taxon>
        <taxon>Archangiaceae</taxon>
        <taxon>Cystobacter</taxon>
    </lineage>
</organism>
<feature type="active site" description="Proton donor" evidence="3">
    <location>
        <position position="180"/>
    </location>
</feature>
<feature type="signal peptide" evidence="5">
    <location>
        <begin position="1"/>
        <end position="28"/>
    </location>
</feature>
<dbReference type="GO" id="GO:0052757">
    <property type="term" value="F:chondroitin hydrolase activity"/>
    <property type="evidence" value="ECO:0007669"/>
    <property type="project" value="TreeGrafter"/>
</dbReference>
<dbReference type="Pfam" id="PF07470">
    <property type="entry name" value="Glyco_hydro_88"/>
    <property type="match status" value="1"/>
</dbReference>
<dbReference type="Gene3D" id="1.50.10.10">
    <property type="match status" value="1"/>
</dbReference>
<evidence type="ECO:0000313" key="6">
    <source>
        <dbReference type="EMBL" id="ATB35208.1"/>
    </source>
</evidence>
<gene>
    <name evidence="6" type="ORF">CYFUS_000620</name>
</gene>
<proteinExistence type="inferred from homology"/>
<name>A0A250IVB6_9BACT</name>
<dbReference type="KEGG" id="cfus:CYFUS_000620"/>
<accession>A0A250IVB6</accession>
<feature type="binding site" evidence="4">
    <location>
        <position position="121"/>
    </location>
    <ligand>
        <name>substrate</name>
    </ligand>
</feature>
<feature type="binding site" evidence="4">
    <location>
        <position position="180"/>
    </location>
    <ligand>
        <name>substrate</name>
    </ligand>
</feature>
<feature type="binding site" evidence="4">
    <location>
        <position position="256"/>
    </location>
    <ligand>
        <name>substrate</name>
    </ligand>
</feature>
<protein>
    <submittedName>
        <fullName evidence="6">Alpha-1,2-mannosidase</fullName>
    </submittedName>
</protein>
<keyword evidence="1" id="KW-0378">Hydrolase</keyword>
<sequence>MGEGVKTRHGVCLLFGLCCALAAVPVQAFDEAAASQTLQVVRRKLTRTAAELPVGQYPKSSRPDGTWLLIPADNMIGWTQGFFPGELWLMYDQSREPDWRTRAEAWTQPLEVQQYNVQTHDLGFKFLPSYGLAYRLTNDDYYRQVLLRAAGSLASRYNPRVGIISCCDWNPDWHLPLVVDTMMNLELLLWASRNGGQSGWRDMALNHALRTQADIVRPDGSTYHVVDYDPNTGAQLFRGTYQGYSDTSTWARGHAWAIHGFTLVYRYTRDPRMLEAAQHVTDYYLGRLPEDAIPNWDLDAPTPQKDSSAAAIIASALLELSNYVPDTDKKVAYWNAALRMLDSLGSPAYLDTADTSPGILLHGVGNFPAGQEVDVSLVYGDYYFLEAVRRFQRQTRPPLPSDWYSRFDFAAATHTLGGGNTGLQVAEFDVTPLNHPLDAVIGYADSATSVTAFSQLSMLIRMNTSGLFDVRNGAVYAATNPVPYEALSTYHVRMVTDLGAGQYSVWITPPGGAEILLADRFVFRSGAPPIDDLGQVVLKSGAVDEEYRVSGHTVGGVRSSQPGFAAGTRALGDGNTGVLVAEFDVTPRTRPLDGVIGYADSSARVTSRSALALSLRLSPAGVFDAYDGTRYAATNPVPYEANATYHVRIVADLPAGRYSIWLEPPSGPEVLLADRFAFRAGAPVTDDLGQLTLKSTTAGEFQIAGHTLRPAAGALPAP</sequence>
<feature type="binding site" evidence="4">
    <location>
        <position position="240"/>
    </location>
    <ligand>
        <name>substrate</name>
    </ligand>
</feature>
<evidence type="ECO:0000313" key="7">
    <source>
        <dbReference type="Proteomes" id="UP000217257"/>
    </source>
</evidence>
<dbReference type="InterPro" id="IPR010905">
    <property type="entry name" value="Glyco_hydro_88"/>
</dbReference>
<dbReference type="SUPFAM" id="SSF48208">
    <property type="entry name" value="Six-hairpin glycosidases"/>
    <property type="match status" value="1"/>
</dbReference>
<evidence type="ECO:0000256" key="4">
    <source>
        <dbReference type="PIRSR" id="PIRSR610905-2"/>
    </source>
</evidence>
<dbReference type="AlphaFoldDB" id="A0A250IVB6"/>
<keyword evidence="5" id="KW-0732">Signal</keyword>
<evidence type="ECO:0000256" key="2">
    <source>
        <dbReference type="ARBA" id="ARBA00038358"/>
    </source>
</evidence>
<dbReference type="PANTHER" id="PTHR36845">
    <property type="entry name" value="HYDROLASE, PUTATIVE (AFU_ORTHOLOGUE AFUA_7G05090)-RELATED"/>
    <property type="match status" value="1"/>
</dbReference>
<feature type="binding site" evidence="4">
    <location>
        <position position="252"/>
    </location>
    <ligand>
        <name>substrate</name>
    </ligand>
</feature>
<dbReference type="Proteomes" id="UP000217257">
    <property type="component" value="Chromosome"/>
</dbReference>
<dbReference type="InterPro" id="IPR052369">
    <property type="entry name" value="UG_Glycosaminoglycan_Hydrolase"/>
</dbReference>
<evidence type="ECO:0000256" key="1">
    <source>
        <dbReference type="ARBA" id="ARBA00022801"/>
    </source>
</evidence>
<dbReference type="InterPro" id="IPR012341">
    <property type="entry name" value="6hp_glycosidase-like_sf"/>
</dbReference>
<dbReference type="InterPro" id="IPR008928">
    <property type="entry name" value="6-hairpin_glycosidase_sf"/>
</dbReference>
<dbReference type="EMBL" id="CP022098">
    <property type="protein sequence ID" value="ATB35208.1"/>
    <property type="molecule type" value="Genomic_DNA"/>
</dbReference>
<reference evidence="6 7" key="1">
    <citation type="submission" date="2017-06" db="EMBL/GenBank/DDBJ databases">
        <title>Sequencing and comparative analysis of myxobacterial genomes.</title>
        <authorList>
            <person name="Rupp O."/>
            <person name="Goesmann A."/>
            <person name="Sogaard-Andersen L."/>
        </authorList>
    </citation>
    <scope>NUCLEOTIDE SEQUENCE [LARGE SCALE GENOMIC DNA]</scope>
    <source>
        <strain evidence="6 7">DSM 52655</strain>
    </source>
</reference>
<comment type="similarity">
    <text evidence="2">Belongs to the glycosyl hydrolase 88 family.</text>
</comment>
<evidence type="ECO:0000256" key="3">
    <source>
        <dbReference type="PIRSR" id="PIRSR610905-1"/>
    </source>
</evidence>
<dbReference type="GO" id="GO:0000272">
    <property type="term" value="P:polysaccharide catabolic process"/>
    <property type="evidence" value="ECO:0007669"/>
    <property type="project" value="TreeGrafter"/>
</dbReference>
<evidence type="ECO:0000256" key="5">
    <source>
        <dbReference type="SAM" id="SignalP"/>
    </source>
</evidence>
<feature type="chain" id="PRO_5013100700" evidence="5">
    <location>
        <begin position="29"/>
        <end position="718"/>
    </location>
</feature>
<dbReference type="PANTHER" id="PTHR36845:SF1">
    <property type="entry name" value="HYDROLASE, PUTATIVE (AFU_ORTHOLOGUE AFUA_7G05090)-RELATED"/>
    <property type="match status" value="1"/>
</dbReference>
<feature type="active site" description="Nucleophile" evidence="3">
    <location>
        <position position="121"/>
    </location>
</feature>